<dbReference type="eggNOG" id="ENOG50346CY">
    <property type="taxonomic scope" value="Bacteria"/>
</dbReference>
<evidence type="ECO:0000313" key="1">
    <source>
        <dbReference type="EMBL" id="ABF42377.1"/>
    </source>
</evidence>
<dbReference type="AlphaFoldDB" id="Q1IL73"/>
<dbReference type="OrthoDB" id="8456266at2"/>
<dbReference type="STRING" id="204669.Acid345_3376"/>
<dbReference type="EMBL" id="CP000360">
    <property type="protein sequence ID" value="ABF42377.1"/>
    <property type="molecule type" value="Genomic_DNA"/>
</dbReference>
<gene>
    <name evidence="1" type="ordered locus">Acid345_3376</name>
</gene>
<dbReference type="Proteomes" id="UP000002432">
    <property type="component" value="Chromosome"/>
</dbReference>
<evidence type="ECO:0000313" key="2">
    <source>
        <dbReference type="Proteomes" id="UP000002432"/>
    </source>
</evidence>
<name>Q1IL73_KORVE</name>
<dbReference type="EnsemblBacteria" id="ABF42377">
    <property type="protein sequence ID" value="ABF42377"/>
    <property type="gene ID" value="Acid345_3376"/>
</dbReference>
<keyword evidence="2" id="KW-1185">Reference proteome</keyword>
<protein>
    <submittedName>
        <fullName evidence="1">Uncharacterized protein</fullName>
    </submittedName>
</protein>
<dbReference type="KEGG" id="aba:Acid345_3376"/>
<reference evidence="1 2" key="1">
    <citation type="journal article" date="2009" name="Appl. Environ. Microbiol.">
        <title>Three genomes from the phylum Acidobacteria provide insight into the lifestyles of these microorganisms in soils.</title>
        <authorList>
            <person name="Ward N.L."/>
            <person name="Challacombe J.F."/>
            <person name="Janssen P.H."/>
            <person name="Henrissat B."/>
            <person name="Coutinho P.M."/>
            <person name="Wu M."/>
            <person name="Xie G."/>
            <person name="Haft D.H."/>
            <person name="Sait M."/>
            <person name="Badger J."/>
            <person name="Barabote R.D."/>
            <person name="Bradley B."/>
            <person name="Brettin T.S."/>
            <person name="Brinkac L.M."/>
            <person name="Bruce D."/>
            <person name="Creasy T."/>
            <person name="Daugherty S.C."/>
            <person name="Davidsen T.M."/>
            <person name="DeBoy R.T."/>
            <person name="Detter J.C."/>
            <person name="Dodson R.J."/>
            <person name="Durkin A.S."/>
            <person name="Ganapathy A."/>
            <person name="Gwinn-Giglio M."/>
            <person name="Han C.S."/>
            <person name="Khouri H."/>
            <person name="Kiss H."/>
            <person name="Kothari S.P."/>
            <person name="Madupu R."/>
            <person name="Nelson K.E."/>
            <person name="Nelson W.C."/>
            <person name="Paulsen I."/>
            <person name="Penn K."/>
            <person name="Ren Q."/>
            <person name="Rosovitz M.J."/>
            <person name="Selengut J.D."/>
            <person name="Shrivastava S."/>
            <person name="Sullivan S.A."/>
            <person name="Tapia R."/>
            <person name="Thompson L.S."/>
            <person name="Watkins K.L."/>
            <person name="Yang Q."/>
            <person name="Yu C."/>
            <person name="Zafar N."/>
            <person name="Zhou L."/>
            <person name="Kuske C.R."/>
        </authorList>
    </citation>
    <scope>NUCLEOTIDE SEQUENCE [LARGE SCALE GENOMIC DNA]</scope>
    <source>
        <strain evidence="1 2">Ellin345</strain>
    </source>
</reference>
<accession>Q1IL73</accession>
<dbReference type="HOGENOM" id="CLU_1883013_0_0_0"/>
<proteinExistence type="predicted"/>
<organism evidence="1 2">
    <name type="scientific">Koribacter versatilis (strain Ellin345)</name>
    <dbReference type="NCBI Taxonomy" id="204669"/>
    <lineage>
        <taxon>Bacteria</taxon>
        <taxon>Pseudomonadati</taxon>
        <taxon>Acidobacteriota</taxon>
        <taxon>Terriglobia</taxon>
        <taxon>Terriglobales</taxon>
        <taxon>Candidatus Korobacteraceae</taxon>
        <taxon>Candidatus Korobacter</taxon>
    </lineage>
</organism>
<dbReference type="RefSeq" id="WP_011524176.1">
    <property type="nucleotide sequence ID" value="NC_008009.1"/>
</dbReference>
<sequence length="135" mass="16161">MMLIAEPYILEDQIASGWLVEQPKPWLIEITEPLTSKVPNPNLAIAYCCYINTVIFYVRPYQVRTWHHFWRCGASLRAEKPGSTFDEWGRVDSALRWDQIVTWKGEEFECGGGQVFWAHKRWWMKRWARRRKNDN</sequence>